<sequence>MNSAQNKQNTQKPLPPSTSKDSIHNGPKNSIPDHFIPSGINPNNNAYFAERNNPLSSKGDSASSDDSDNFNS</sequence>
<evidence type="ECO:0000256" key="1">
    <source>
        <dbReference type="SAM" id="MobiDB-lite"/>
    </source>
</evidence>
<evidence type="ECO:0000313" key="3">
    <source>
        <dbReference type="Proteomes" id="UP000199659"/>
    </source>
</evidence>
<name>A0A1I6JXV1_9FIRM</name>
<dbReference type="Proteomes" id="UP000199659">
    <property type="component" value="Unassembled WGS sequence"/>
</dbReference>
<evidence type="ECO:0000313" key="2">
    <source>
        <dbReference type="EMBL" id="SFR83797.1"/>
    </source>
</evidence>
<organism evidence="2 3">
    <name type="scientific">Anaeromicropila populeti</name>
    <dbReference type="NCBI Taxonomy" id="37658"/>
    <lineage>
        <taxon>Bacteria</taxon>
        <taxon>Bacillati</taxon>
        <taxon>Bacillota</taxon>
        <taxon>Clostridia</taxon>
        <taxon>Lachnospirales</taxon>
        <taxon>Lachnospiraceae</taxon>
        <taxon>Anaeromicropila</taxon>
    </lineage>
</organism>
<dbReference type="OrthoDB" id="11903at1506553"/>
<keyword evidence="3" id="KW-1185">Reference proteome</keyword>
<reference evidence="2 3" key="1">
    <citation type="submission" date="2016-10" db="EMBL/GenBank/DDBJ databases">
        <authorList>
            <person name="de Groot N.N."/>
        </authorList>
    </citation>
    <scope>NUCLEOTIDE SEQUENCE [LARGE SCALE GENOMIC DNA]</scope>
    <source>
        <strain evidence="2 3">743A</strain>
    </source>
</reference>
<accession>A0A1I6JXV1</accession>
<feature type="compositionally biased region" description="Acidic residues" evidence="1">
    <location>
        <begin position="63"/>
        <end position="72"/>
    </location>
</feature>
<proteinExistence type="predicted"/>
<dbReference type="RefSeq" id="WP_092560596.1">
    <property type="nucleotide sequence ID" value="NZ_FOYZ01000007.1"/>
</dbReference>
<dbReference type="AlphaFoldDB" id="A0A1I6JXV1"/>
<feature type="compositionally biased region" description="Polar residues" evidence="1">
    <location>
        <begin position="1"/>
        <end position="20"/>
    </location>
</feature>
<dbReference type="EMBL" id="FOYZ01000007">
    <property type="protein sequence ID" value="SFR83797.1"/>
    <property type="molecule type" value="Genomic_DNA"/>
</dbReference>
<gene>
    <name evidence="2" type="ORF">SAMN05661086_02062</name>
</gene>
<protein>
    <submittedName>
        <fullName evidence="2">Uncharacterized protein</fullName>
    </submittedName>
</protein>
<feature type="region of interest" description="Disordered" evidence="1">
    <location>
        <begin position="1"/>
        <end position="72"/>
    </location>
</feature>